<evidence type="ECO:0000313" key="3">
    <source>
        <dbReference type="Proteomes" id="UP000220836"/>
    </source>
</evidence>
<dbReference type="AlphaFoldDB" id="A0A238L314"/>
<feature type="transmembrane region" description="Helical" evidence="1">
    <location>
        <begin position="217"/>
        <end position="242"/>
    </location>
</feature>
<feature type="transmembrane region" description="Helical" evidence="1">
    <location>
        <begin position="145"/>
        <end position="169"/>
    </location>
</feature>
<keyword evidence="3" id="KW-1185">Reference proteome</keyword>
<dbReference type="EMBL" id="FXYH01000021">
    <property type="protein sequence ID" value="SMX49409.1"/>
    <property type="molecule type" value="Genomic_DNA"/>
</dbReference>
<dbReference type="OrthoDB" id="7704812at2"/>
<evidence type="ECO:0000313" key="2">
    <source>
        <dbReference type="EMBL" id="SMX49409.1"/>
    </source>
</evidence>
<reference evidence="2 3" key="1">
    <citation type="submission" date="2017-05" db="EMBL/GenBank/DDBJ databases">
        <authorList>
            <person name="Song R."/>
            <person name="Chenine A.L."/>
            <person name="Ruprecht R.M."/>
        </authorList>
    </citation>
    <scope>NUCLEOTIDE SEQUENCE [LARGE SCALE GENOMIC DNA]</scope>
    <source>
        <strain evidence="2 3">CECT 8663</strain>
    </source>
</reference>
<accession>A0A238L314</accession>
<keyword evidence="1" id="KW-0812">Transmembrane</keyword>
<proteinExistence type="predicted"/>
<evidence type="ECO:0008006" key="4">
    <source>
        <dbReference type="Google" id="ProtNLM"/>
    </source>
</evidence>
<feature type="transmembrane region" description="Helical" evidence="1">
    <location>
        <begin position="21"/>
        <end position="48"/>
    </location>
</feature>
<dbReference type="Proteomes" id="UP000220836">
    <property type="component" value="Unassembled WGS sequence"/>
</dbReference>
<dbReference type="RefSeq" id="WP_097806625.1">
    <property type="nucleotide sequence ID" value="NZ_FXYH01000021.1"/>
</dbReference>
<organism evidence="2 3">
    <name type="scientific">Pelagimonas varians</name>
    <dbReference type="NCBI Taxonomy" id="696760"/>
    <lineage>
        <taxon>Bacteria</taxon>
        <taxon>Pseudomonadati</taxon>
        <taxon>Pseudomonadota</taxon>
        <taxon>Alphaproteobacteria</taxon>
        <taxon>Rhodobacterales</taxon>
        <taxon>Roseobacteraceae</taxon>
        <taxon>Pelagimonas</taxon>
    </lineage>
</organism>
<protein>
    <recommendedName>
        <fullName evidence="4">DUF4013 domain-containing protein</fullName>
    </recommendedName>
</protein>
<sequence length="252" mass="27474">MKGMLIFKHAMSMVLRNWREAVQIGLVPMFILFGFLVAIVGPEIFGFVQHVDPFGTEEVPSNALLAPIFWVFGAIILCAIWVFVGWHRFILLGIYPKGWIPRPYLRAVLAYLARIFMLLLIGCFLLVLLTILSAALLTMPGTGNMVIFGFYAIILIVFTRLSPILPAAAIGKNLKLVQALAATKGANVDFLIVIGLCASVVVALALGVGLVERLVGGISVLLLIPANLFLTLLAVSIVTTIYGHYVEKRPLT</sequence>
<keyword evidence="1" id="KW-1133">Transmembrane helix</keyword>
<feature type="transmembrane region" description="Helical" evidence="1">
    <location>
        <begin position="68"/>
        <end position="94"/>
    </location>
</feature>
<evidence type="ECO:0000256" key="1">
    <source>
        <dbReference type="SAM" id="Phobius"/>
    </source>
</evidence>
<feature type="transmembrane region" description="Helical" evidence="1">
    <location>
        <begin position="190"/>
        <end position="211"/>
    </location>
</feature>
<name>A0A238L314_9RHOB</name>
<keyword evidence="1" id="KW-0472">Membrane</keyword>
<gene>
    <name evidence="2" type="ORF">PEV8663_04207</name>
</gene>
<feature type="transmembrane region" description="Helical" evidence="1">
    <location>
        <begin position="115"/>
        <end position="139"/>
    </location>
</feature>